<keyword evidence="7 9" id="KW-0067">ATP-binding</keyword>
<feature type="domain" description="GMPS ATP-PPase" evidence="11">
    <location>
        <begin position="195"/>
        <end position="384"/>
    </location>
</feature>
<evidence type="ECO:0000256" key="10">
    <source>
        <dbReference type="PROSITE-ProRule" id="PRU00886"/>
    </source>
</evidence>
<dbReference type="FunFam" id="3.30.300.10:FF:000002">
    <property type="entry name" value="GMP synthase [glutamine-hydrolyzing]"/>
    <property type="match status" value="1"/>
</dbReference>
<keyword evidence="13" id="KW-1185">Reference proteome</keyword>
<dbReference type="FunFam" id="3.40.50.620:FF:000001">
    <property type="entry name" value="GMP synthase [glutamine-hydrolyzing]"/>
    <property type="match status" value="1"/>
</dbReference>
<evidence type="ECO:0000256" key="2">
    <source>
        <dbReference type="ARBA" id="ARBA00005153"/>
    </source>
</evidence>
<dbReference type="InterPro" id="IPR022310">
    <property type="entry name" value="NAD/GMP_synthase"/>
</dbReference>
<dbReference type="EMBL" id="FQZP01000005">
    <property type="protein sequence ID" value="SHI62700.1"/>
    <property type="molecule type" value="Genomic_DNA"/>
</dbReference>
<dbReference type="GO" id="GO:0005524">
    <property type="term" value="F:ATP binding"/>
    <property type="evidence" value="ECO:0007669"/>
    <property type="project" value="UniProtKB-UniRule"/>
</dbReference>
<dbReference type="InterPro" id="IPR022955">
    <property type="entry name" value="GMP_synthase"/>
</dbReference>
<dbReference type="CDD" id="cd01997">
    <property type="entry name" value="GMP_synthase_C"/>
    <property type="match status" value="1"/>
</dbReference>
<evidence type="ECO:0000256" key="1">
    <source>
        <dbReference type="ARBA" id="ARBA00002332"/>
    </source>
</evidence>
<dbReference type="UniPathway" id="UPA00189">
    <property type="reaction ID" value="UER00296"/>
</dbReference>
<feature type="active site" evidence="9">
    <location>
        <position position="168"/>
    </location>
</feature>
<feature type="active site" evidence="9">
    <location>
        <position position="170"/>
    </location>
</feature>
<evidence type="ECO:0000313" key="13">
    <source>
        <dbReference type="Proteomes" id="UP000324781"/>
    </source>
</evidence>
<dbReference type="Gene3D" id="3.40.50.880">
    <property type="match status" value="1"/>
</dbReference>
<keyword evidence="5 9" id="KW-0332">GMP biosynthesis</keyword>
<keyword evidence="3 9" id="KW-0436">Ligase</keyword>
<evidence type="ECO:0000256" key="6">
    <source>
        <dbReference type="ARBA" id="ARBA00022755"/>
    </source>
</evidence>
<evidence type="ECO:0000256" key="9">
    <source>
        <dbReference type="HAMAP-Rule" id="MF_00344"/>
    </source>
</evidence>
<dbReference type="InterPro" id="IPR029062">
    <property type="entry name" value="Class_I_gatase-like"/>
</dbReference>
<evidence type="ECO:0000256" key="3">
    <source>
        <dbReference type="ARBA" id="ARBA00022598"/>
    </source>
</evidence>
<sequence length="507" mass="56242">MSELLLVLDFGGQYKELIARTVRSHSVYSEIWPGHTSAEKIRELNPIGIILTGGPHSVYLPDSPKCDPGIFKLGIPILGICYGMQLMCHMLGGTVEACEKSEYGRVKARLKTCSPLFRDIPEQNTVLMSHTDLVSKLPDGFVAIAETDHCSHAACENPAQKLYGVQFHPEVEHTDNGRRIIGNFLFDVCGAKGDYHLDDYIETQIQKIREKVGDQKVLLALSGGVDSSVCASLLSKAIPGQLTCIFVDHGFMRYKEGDEIERVFSAMDLNFIRVNAEDRFLAKLKGVTAPEQKRKLIGEEFIRVFEEEAAKLGDIPFLAQGTIYPDVIESGGKLGATIKSHHNVGGLPEKLAFKEIIEPLSGLFKDEVRVLGRKLGLPTSLTERQPFPGPGLAIRVLGEVTREKLEIVRLADHIMCEEIGKLRRKPEQYFAVYTGAYSVGVKGDDRTYDSVIALRAVHTSDFMTCEYAPLSHKVLSRIASRITREIPSVSRVVYDITSKPPATVEWE</sequence>
<protein>
    <recommendedName>
        <fullName evidence="9">GMP synthase [glutamine-hydrolyzing]</fullName>
        <ecNumber evidence="9">6.3.5.2</ecNumber>
    </recommendedName>
    <alternativeName>
        <fullName evidence="9">GMP synthetase</fullName>
    </alternativeName>
    <alternativeName>
        <fullName evidence="9">Glutamine amidotransferase</fullName>
    </alternativeName>
</protein>
<comment type="function">
    <text evidence="1 9">Catalyzes the synthesis of GMP from XMP.</text>
</comment>
<gene>
    <name evidence="9" type="primary">guaA</name>
    <name evidence="12" type="ORF">SAMN05444373_100583</name>
</gene>
<dbReference type="NCBIfam" id="NF000848">
    <property type="entry name" value="PRK00074.1"/>
    <property type="match status" value="1"/>
</dbReference>
<proteinExistence type="inferred from homology"/>
<dbReference type="SUPFAM" id="SSF52402">
    <property type="entry name" value="Adenine nucleotide alpha hydrolases-like"/>
    <property type="match status" value="1"/>
</dbReference>
<dbReference type="InterPro" id="IPR025777">
    <property type="entry name" value="GMPS_ATP_PPase_dom"/>
</dbReference>
<dbReference type="AlphaFoldDB" id="A0A1M6CNY9"/>
<evidence type="ECO:0000259" key="11">
    <source>
        <dbReference type="PROSITE" id="PS51553"/>
    </source>
</evidence>
<reference evidence="12 13" key="1">
    <citation type="submission" date="2016-11" db="EMBL/GenBank/DDBJ databases">
        <authorList>
            <person name="Varghese N."/>
            <person name="Submissions S."/>
        </authorList>
    </citation>
    <scope>NUCLEOTIDE SEQUENCE [LARGE SCALE GENOMIC DNA]</scope>
    <source>
        <strain evidence="12 13">DSM 19027</strain>
    </source>
</reference>
<comment type="pathway">
    <text evidence="2 9">Purine metabolism; GMP biosynthesis; GMP from XMP (L-Gln route): step 1/1.</text>
</comment>
<dbReference type="InterPro" id="IPR017926">
    <property type="entry name" value="GATASE"/>
</dbReference>
<dbReference type="FunFam" id="3.40.50.880:FF:000001">
    <property type="entry name" value="GMP synthase [glutamine-hydrolyzing]"/>
    <property type="match status" value="1"/>
</dbReference>
<dbReference type="EC" id="6.3.5.2" evidence="9"/>
<dbReference type="NCBIfam" id="TIGR00884">
    <property type="entry name" value="guaA_Cterm"/>
    <property type="match status" value="1"/>
</dbReference>
<dbReference type="Pfam" id="PF00117">
    <property type="entry name" value="GATase"/>
    <property type="match status" value="1"/>
</dbReference>
<dbReference type="PRINTS" id="PR00096">
    <property type="entry name" value="GATASE"/>
</dbReference>
<dbReference type="PRINTS" id="PR00097">
    <property type="entry name" value="ANTSNTHASEII"/>
</dbReference>
<dbReference type="GO" id="GO:0003921">
    <property type="term" value="F:GMP synthase activity"/>
    <property type="evidence" value="ECO:0007669"/>
    <property type="project" value="InterPro"/>
</dbReference>
<feature type="active site" description="Nucleophile" evidence="9">
    <location>
        <position position="81"/>
    </location>
</feature>
<dbReference type="InterPro" id="IPR001674">
    <property type="entry name" value="GMP_synth_C"/>
</dbReference>
<dbReference type="SUPFAM" id="SSF54810">
    <property type="entry name" value="GMP synthetase C-terminal dimerisation domain"/>
    <property type="match status" value="1"/>
</dbReference>
<dbReference type="CDD" id="cd01742">
    <property type="entry name" value="GATase1_GMP_Synthase"/>
    <property type="match status" value="1"/>
</dbReference>
<dbReference type="InterPro" id="IPR004739">
    <property type="entry name" value="GMP_synth_GATase"/>
</dbReference>
<comment type="subunit">
    <text evidence="9">Homodimer.</text>
</comment>
<dbReference type="HAMAP" id="MF_00344">
    <property type="entry name" value="GMP_synthase"/>
    <property type="match status" value="1"/>
</dbReference>
<evidence type="ECO:0000256" key="5">
    <source>
        <dbReference type="ARBA" id="ARBA00022749"/>
    </source>
</evidence>
<dbReference type="Gene3D" id="3.30.300.10">
    <property type="match status" value="1"/>
</dbReference>
<name>A0A1M6CNY9_9FIRM</name>
<keyword evidence="8 9" id="KW-0315">Glutamine amidotransferase</keyword>
<dbReference type="OrthoDB" id="9802219at2"/>
<dbReference type="PROSITE" id="PS51273">
    <property type="entry name" value="GATASE_TYPE_1"/>
    <property type="match status" value="1"/>
</dbReference>
<dbReference type="GO" id="GO:0005829">
    <property type="term" value="C:cytosol"/>
    <property type="evidence" value="ECO:0007669"/>
    <property type="project" value="TreeGrafter"/>
</dbReference>
<keyword evidence="4 9" id="KW-0547">Nucleotide-binding</keyword>
<evidence type="ECO:0000256" key="4">
    <source>
        <dbReference type="ARBA" id="ARBA00022741"/>
    </source>
</evidence>
<dbReference type="Pfam" id="PF02540">
    <property type="entry name" value="NAD_synthase"/>
    <property type="match status" value="1"/>
</dbReference>
<accession>A0A1M6CNY9</accession>
<dbReference type="InterPro" id="IPR014729">
    <property type="entry name" value="Rossmann-like_a/b/a_fold"/>
</dbReference>
<dbReference type="Proteomes" id="UP000324781">
    <property type="component" value="Unassembled WGS sequence"/>
</dbReference>
<dbReference type="Pfam" id="PF00958">
    <property type="entry name" value="GMP_synt_C"/>
    <property type="match status" value="1"/>
</dbReference>
<evidence type="ECO:0000256" key="7">
    <source>
        <dbReference type="ARBA" id="ARBA00022840"/>
    </source>
</evidence>
<dbReference type="SUPFAM" id="SSF52317">
    <property type="entry name" value="Class I glutamine amidotransferase-like"/>
    <property type="match status" value="1"/>
</dbReference>
<evidence type="ECO:0000256" key="8">
    <source>
        <dbReference type="ARBA" id="ARBA00022962"/>
    </source>
</evidence>
<feature type="binding site" evidence="10">
    <location>
        <begin position="222"/>
        <end position="228"/>
    </location>
    <ligand>
        <name>ATP</name>
        <dbReference type="ChEBI" id="CHEBI:30616"/>
    </ligand>
</feature>
<dbReference type="PANTHER" id="PTHR11922:SF2">
    <property type="entry name" value="GMP SYNTHASE [GLUTAMINE-HYDROLYZING]"/>
    <property type="match status" value="1"/>
</dbReference>
<organism evidence="12 13">
    <name type="scientific">Thermoclostridium caenicola</name>
    <dbReference type="NCBI Taxonomy" id="659425"/>
    <lineage>
        <taxon>Bacteria</taxon>
        <taxon>Bacillati</taxon>
        <taxon>Bacillota</taxon>
        <taxon>Clostridia</taxon>
        <taxon>Eubacteriales</taxon>
        <taxon>Oscillospiraceae</taxon>
        <taxon>Thermoclostridium</taxon>
    </lineage>
</organism>
<comment type="catalytic activity">
    <reaction evidence="9">
        <text>XMP + L-glutamine + ATP + H2O = GMP + L-glutamate + AMP + diphosphate + 2 H(+)</text>
        <dbReference type="Rhea" id="RHEA:11680"/>
        <dbReference type="ChEBI" id="CHEBI:15377"/>
        <dbReference type="ChEBI" id="CHEBI:15378"/>
        <dbReference type="ChEBI" id="CHEBI:29985"/>
        <dbReference type="ChEBI" id="CHEBI:30616"/>
        <dbReference type="ChEBI" id="CHEBI:33019"/>
        <dbReference type="ChEBI" id="CHEBI:57464"/>
        <dbReference type="ChEBI" id="CHEBI:58115"/>
        <dbReference type="ChEBI" id="CHEBI:58359"/>
        <dbReference type="ChEBI" id="CHEBI:456215"/>
        <dbReference type="EC" id="6.3.5.2"/>
    </reaction>
</comment>
<dbReference type="PANTHER" id="PTHR11922">
    <property type="entry name" value="GMP SYNTHASE-RELATED"/>
    <property type="match status" value="1"/>
</dbReference>
<dbReference type="RefSeq" id="WP_149677846.1">
    <property type="nucleotide sequence ID" value="NZ_FQZP01000005.1"/>
</dbReference>
<evidence type="ECO:0000313" key="12">
    <source>
        <dbReference type="EMBL" id="SHI62700.1"/>
    </source>
</evidence>
<dbReference type="PROSITE" id="PS51553">
    <property type="entry name" value="GMPS_ATP_PPASE"/>
    <property type="match status" value="1"/>
</dbReference>
<keyword evidence="6 9" id="KW-0658">Purine biosynthesis</keyword>
<dbReference type="NCBIfam" id="TIGR00888">
    <property type="entry name" value="guaA_Nterm"/>
    <property type="match status" value="1"/>
</dbReference>
<dbReference type="Gene3D" id="3.40.50.620">
    <property type="entry name" value="HUPs"/>
    <property type="match status" value="1"/>
</dbReference>